<dbReference type="AlphaFoldDB" id="A0A8T0GWD5"/>
<name>A0A8T0GWD5_CERPU</name>
<gene>
    <name evidence="2" type="ORF">KC19_9G111500</name>
</gene>
<proteinExistence type="predicted"/>
<keyword evidence="3" id="KW-1185">Reference proteome</keyword>
<evidence type="ECO:0000313" key="3">
    <source>
        <dbReference type="Proteomes" id="UP000822688"/>
    </source>
</evidence>
<feature type="region of interest" description="Disordered" evidence="1">
    <location>
        <begin position="38"/>
        <end position="60"/>
    </location>
</feature>
<protein>
    <submittedName>
        <fullName evidence="2">Uncharacterized protein</fullName>
    </submittedName>
</protein>
<organism evidence="2 3">
    <name type="scientific">Ceratodon purpureus</name>
    <name type="common">Fire moss</name>
    <name type="synonym">Dicranum purpureum</name>
    <dbReference type="NCBI Taxonomy" id="3225"/>
    <lineage>
        <taxon>Eukaryota</taxon>
        <taxon>Viridiplantae</taxon>
        <taxon>Streptophyta</taxon>
        <taxon>Embryophyta</taxon>
        <taxon>Bryophyta</taxon>
        <taxon>Bryophytina</taxon>
        <taxon>Bryopsida</taxon>
        <taxon>Dicranidae</taxon>
        <taxon>Pseudoditrichales</taxon>
        <taxon>Ditrichaceae</taxon>
        <taxon>Ceratodon</taxon>
    </lineage>
</organism>
<dbReference type="EMBL" id="CM026430">
    <property type="protein sequence ID" value="KAG0562028.1"/>
    <property type="molecule type" value="Genomic_DNA"/>
</dbReference>
<accession>A0A8T0GWD5</accession>
<evidence type="ECO:0000313" key="2">
    <source>
        <dbReference type="EMBL" id="KAG0562028.1"/>
    </source>
</evidence>
<evidence type="ECO:0000256" key="1">
    <source>
        <dbReference type="SAM" id="MobiDB-lite"/>
    </source>
</evidence>
<comment type="caution">
    <text evidence="2">The sequence shown here is derived from an EMBL/GenBank/DDBJ whole genome shotgun (WGS) entry which is preliminary data.</text>
</comment>
<dbReference type="Proteomes" id="UP000822688">
    <property type="component" value="Chromosome 9"/>
</dbReference>
<reference evidence="2" key="1">
    <citation type="submission" date="2020-06" db="EMBL/GenBank/DDBJ databases">
        <title>WGS assembly of Ceratodon purpureus strain R40.</title>
        <authorList>
            <person name="Carey S.B."/>
            <person name="Jenkins J."/>
            <person name="Shu S."/>
            <person name="Lovell J.T."/>
            <person name="Sreedasyam A."/>
            <person name="Maumus F."/>
            <person name="Tiley G.P."/>
            <person name="Fernandez-Pozo N."/>
            <person name="Barry K."/>
            <person name="Chen C."/>
            <person name="Wang M."/>
            <person name="Lipzen A."/>
            <person name="Daum C."/>
            <person name="Saski C.A."/>
            <person name="Payton A.C."/>
            <person name="Mcbreen J.C."/>
            <person name="Conrad R.E."/>
            <person name="Kollar L.M."/>
            <person name="Olsson S."/>
            <person name="Huttunen S."/>
            <person name="Landis J.B."/>
            <person name="Wickett N.J."/>
            <person name="Johnson M.G."/>
            <person name="Rensing S.A."/>
            <person name="Grimwood J."/>
            <person name="Schmutz J."/>
            <person name="Mcdaniel S.F."/>
        </authorList>
    </citation>
    <scope>NUCLEOTIDE SEQUENCE</scope>
    <source>
        <strain evidence="2">R40</strain>
    </source>
</reference>
<sequence>MPEMVASYSSQRFSAMLDFQRDVDLIYPSHIVKKDGGMEGGGLLERKAPGHHRAHHGDSWQQNWSDSLSVFLASAFRAPREVTPAVVAPSPRPCAVEAARSPSSSSYAVTQSRGQFSPQKFIRNALKRAFARDESVMNVKRVRFDDYGSTAEPMVCG</sequence>